<organism evidence="1 2">
    <name type="scientific">Anaerocolumna xylanovorans DSM 12503</name>
    <dbReference type="NCBI Taxonomy" id="1121345"/>
    <lineage>
        <taxon>Bacteria</taxon>
        <taxon>Bacillati</taxon>
        <taxon>Bacillota</taxon>
        <taxon>Clostridia</taxon>
        <taxon>Lachnospirales</taxon>
        <taxon>Lachnospiraceae</taxon>
        <taxon>Anaerocolumna</taxon>
    </lineage>
</organism>
<dbReference type="EMBL" id="FRFD01000003">
    <property type="protein sequence ID" value="SHO43642.1"/>
    <property type="molecule type" value="Genomic_DNA"/>
</dbReference>
<dbReference type="RefSeq" id="WP_073587044.1">
    <property type="nucleotide sequence ID" value="NZ_FRFD01000003.1"/>
</dbReference>
<gene>
    <name evidence="1" type="ORF">SAMN02745217_00306</name>
</gene>
<reference evidence="1 2" key="1">
    <citation type="submission" date="2016-12" db="EMBL/GenBank/DDBJ databases">
        <authorList>
            <person name="Song W.-J."/>
            <person name="Kurnit D.M."/>
        </authorList>
    </citation>
    <scope>NUCLEOTIDE SEQUENCE [LARGE SCALE GENOMIC DNA]</scope>
    <source>
        <strain evidence="1 2">DSM 12503</strain>
    </source>
</reference>
<sequence length="229" mass="26784">MMISPEGYYEEYLKGKNKEQILTVIRGLKQEIGRLKNTMESPDYGVKLIMHPSEDTRLHWTREYLERAKQAYAEAGGTYTISKSEEKVADFDANMDAISKITFSIGGFFGGYRNYVVELSDGLKAYTKLWEDEEPLSLVDDNYKEPFTKDTFIAALKELHIGEWRRRYSTKRFGYTVCDGTQWELEFEYNNGHKPVMFDGDNSYPYNFDKFQTLFGINETEEDEEDEDE</sequence>
<keyword evidence="2" id="KW-1185">Reference proteome</keyword>
<dbReference type="AlphaFoldDB" id="A0A1M7XXH0"/>
<protein>
    <submittedName>
        <fullName evidence="1">Uncharacterized protein</fullName>
    </submittedName>
</protein>
<dbReference type="STRING" id="1121345.SAMN02745217_00306"/>
<name>A0A1M7XXH0_9FIRM</name>
<dbReference type="OrthoDB" id="4979632at2"/>
<proteinExistence type="predicted"/>
<dbReference type="Proteomes" id="UP000184612">
    <property type="component" value="Unassembled WGS sequence"/>
</dbReference>
<evidence type="ECO:0000313" key="1">
    <source>
        <dbReference type="EMBL" id="SHO43642.1"/>
    </source>
</evidence>
<evidence type="ECO:0000313" key="2">
    <source>
        <dbReference type="Proteomes" id="UP000184612"/>
    </source>
</evidence>
<accession>A0A1M7XXH0</accession>